<organism evidence="6 7">
    <name type="scientific">Helianthus annuus</name>
    <name type="common">Common sunflower</name>
    <dbReference type="NCBI Taxonomy" id="4232"/>
    <lineage>
        <taxon>Eukaryota</taxon>
        <taxon>Viridiplantae</taxon>
        <taxon>Streptophyta</taxon>
        <taxon>Embryophyta</taxon>
        <taxon>Tracheophyta</taxon>
        <taxon>Spermatophyta</taxon>
        <taxon>Magnoliopsida</taxon>
        <taxon>eudicotyledons</taxon>
        <taxon>Gunneridae</taxon>
        <taxon>Pentapetalae</taxon>
        <taxon>asterids</taxon>
        <taxon>campanulids</taxon>
        <taxon>Asterales</taxon>
        <taxon>Asteraceae</taxon>
        <taxon>Asteroideae</taxon>
        <taxon>Heliantheae alliance</taxon>
        <taxon>Heliantheae</taxon>
        <taxon>Helianthus</taxon>
    </lineage>
</organism>
<proteinExistence type="predicted"/>
<sequence>MGAYNFNMVVFMAMVASMAFCSSATQHIVGDASGWVIPSNHNLYTDWASQRMFTVGDSLVFDFLTGDVTEVSKDDYDDCHVSNPESTIKTSPAIINLTCPGDHYYICSLEGHCIFHQKLAINVVMKSSCSK</sequence>
<dbReference type="GO" id="GO:0009055">
    <property type="term" value="F:electron transfer activity"/>
    <property type="evidence" value="ECO:0007669"/>
    <property type="project" value="InterPro"/>
</dbReference>
<protein>
    <submittedName>
        <fullName evidence="5">Phytocyanin domain, cupredoxin</fullName>
    </submittedName>
    <submittedName>
        <fullName evidence="6">Putative cupredoxin</fullName>
    </submittedName>
</protein>
<dbReference type="Proteomes" id="UP000215914">
    <property type="component" value="Chromosome 13"/>
</dbReference>
<evidence type="ECO:0000313" key="7">
    <source>
        <dbReference type="Proteomes" id="UP000215914"/>
    </source>
</evidence>
<dbReference type="EMBL" id="CM007902">
    <property type="protein sequence ID" value="OTG02615.1"/>
    <property type="molecule type" value="Genomic_DNA"/>
</dbReference>
<keyword evidence="2" id="KW-0325">Glycoprotein</keyword>
<keyword evidence="7" id="KW-1185">Reference proteome</keyword>
<dbReference type="EMBL" id="MNCJ02000328">
    <property type="protein sequence ID" value="KAF5774770.1"/>
    <property type="molecule type" value="Genomic_DNA"/>
</dbReference>
<dbReference type="InterPro" id="IPR008972">
    <property type="entry name" value="Cupredoxin"/>
</dbReference>
<reference evidence="6" key="2">
    <citation type="submission" date="2017-02" db="EMBL/GenBank/DDBJ databases">
        <title>Sunflower complete genome.</title>
        <authorList>
            <person name="Langlade N."/>
            <person name="Munos S."/>
        </authorList>
    </citation>
    <scope>NUCLEOTIDE SEQUENCE [LARGE SCALE GENOMIC DNA]</scope>
    <source>
        <tissue evidence="6">Leaves</tissue>
    </source>
</reference>
<dbReference type="GO" id="GO:0005886">
    <property type="term" value="C:plasma membrane"/>
    <property type="evidence" value="ECO:0000318"/>
    <property type="project" value="GO_Central"/>
</dbReference>
<feature type="signal peptide" evidence="3">
    <location>
        <begin position="1"/>
        <end position="24"/>
    </location>
</feature>
<keyword evidence="3" id="KW-0732">Signal</keyword>
<feature type="domain" description="Phytocyanin" evidence="4">
    <location>
        <begin position="25"/>
        <end position="125"/>
    </location>
</feature>
<dbReference type="PANTHER" id="PTHR33021:SF496">
    <property type="entry name" value="OS08G0482700 PROTEIN"/>
    <property type="match status" value="1"/>
</dbReference>
<evidence type="ECO:0000259" key="4">
    <source>
        <dbReference type="PROSITE" id="PS51485"/>
    </source>
</evidence>
<evidence type="ECO:0000256" key="1">
    <source>
        <dbReference type="ARBA" id="ARBA00023157"/>
    </source>
</evidence>
<reference evidence="5 7" key="1">
    <citation type="journal article" date="2017" name="Nature">
        <title>The sunflower genome provides insights into oil metabolism, flowering and Asterid evolution.</title>
        <authorList>
            <person name="Badouin H."/>
            <person name="Gouzy J."/>
            <person name="Grassa C.J."/>
            <person name="Murat F."/>
            <person name="Staton S.E."/>
            <person name="Cottret L."/>
            <person name="Lelandais-Briere C."/>
            <person name="Owens G.L."/>
            <person name="Carrere S."/>
            <person name="Mayjonade B."/>
            <person name="Legrand L."/>
            <person name="Gill N."/>
            <person name="Kane N.C."/>
            <person name="Bowers J.E."/>
            <person name="Hubner S."/>
            <person name="Bellec A."/>
            <person name="Berard A."/>
            <person name="Berges H."/>
            <person name="Blanchet N."/>
            <person name="Boniface M.C."/>
            <person name="Brunel D."/>
            <person name="Catrice O."/>
            <person name="Chaidir N."/>
            <person name="Claudel C."/>
            <person name="Donnadieu C."/>
            <person name="Faraut T."/>
            <person name="Fievet G."/>
            <person name="Helmstetter N."/>
            <person name="King M."/>
            <person name="Knapp S.J."/>
            <person name="Lai Z."/>
            <person name="Le Paslier M.C."/>
            <person name="Lippi Y."/>
            <person name="Lorenzon L."/>
            <person name="Mandel J.R."/>
            <person name="Marage G."/>
            <person name="Marchand G."/>
            <person name="Marquand E."/>
            <person name="Bret-Mestries E."/>
            <person name="Morien E."/>
            <person name="Nambeesan S."/>
            <person name="Nguyen T."/>
            <person name="Pegot-Espagnet P."/>
            <person name="Pouilly N."/>
            <person name="Raftis F."/>
            <person name="Sallet E."/>
            <person name="Schiex T."/>
            <person name="Thomas J."/>
            <person name="Vandecasteele C."/>
            <person name="Vares D."/>
            <person name="Vear F."/>
            <person name="Vautrin S."/>
            <person name="Crespi M."/>
            <person name="Mangin B."/>
            <person name="Burke J.M."/>
            <person name="Salse J."/>
            <person name="Munos S."/>
            <person name="Vincourt P."/>
            <person name="Rieseberg L.H."/>
            <person name="Langlade N.B."/>
        </authorList>
    </citation>
    <scope>NUCLEOTIDE SEQUENCE [LARGE SCALE GENOMIC DNA]</scope>
    <source>
        <strain evidence="7">cv. SF193</strain>
        <tissue evidence="5">Leaves</tissue>
    </source>
</reference>
<dbReference type="PANTHER" id="PTHR33021">
    <property type="entry name" value="BLUE COPPER PROTEIN"/>
    <property type="match status" value="1"/>
</dbReference>
<dbReference type="Gramene" id="mRNA:HanXRQr2_Chr13g0604431">
    <property type="protein sequence ID" value="CDS:HanXRQr2_Chr13g0604431.1"/>
    <property type="gene ID" value="HanXRQr2_Chr13g0604431"/>
</dbReference>
<dbReference type="SUPFAM" id="SSF49503">
    <property type="entry name" value="Cupredoxins"/>
    <property type="match status" value="1"/>
</dbReference>
<dbReference type="InterPro" id="IPR003245">
    <property type="entry name" value="Phytocyanin_dom"/>
</dbReference>
<evidence type="ECO:0000256" key="2">
    <source>
        <dbReference type="ARBA" id="ARBA00023180"/>
    </source>
</evidence>
<evidence type="ECO:0000313" key="6">
    <source>
        <dbReference type="EMBL" id="OTG02615.1"/>
    </source>
</evidence>
<reference evidence="5" key="3">
    <citation type="submission" date="2020-06" db="EMBL/GenBank/DDBJ databases">
        <title>Helianthus annuus Genome sequencing and assembly Release 2.</title>
        <authorList>
            <person name="Gouzy J."/>
            <person name="Langlade N."/>
            <person name="Munos S."/>
        </authorList>
    </citation>
    <scope>NUCLEOTIDE SEQUENCE</scope>
    <source>
        <tissue evidence="5">Leaves</tissue>
    </source>
</reference>
<feature type="chain" id="PRO_5041059800" evidence="3">
    <location>
        <begin position="25"/>
        <end position="131"/>
    </location>
</feature>
<dbReference type="Pfam" id="PF02298">
    <property type="entry name" value="Cu_bind_like"/>
    <property type="match status" value="1"/>
</dbReference>
<dbReference type="Gene3D" id="2.60.40.420">
    <property type="entry name" value="Cupredoxins - blue copper proteins"/>
    <property type="match status" value="1"/>
</dbReference>
<dbReference type="InParanoid" id="A0A251SUS2"/>
<dbReference type="OMA" id="YTTAGHC"/>
<dbReference type="PROSITE" id="PS51485">
    <property type="entry name" value="PHYTOCYANIN"/>
    <property type="match status" value="1"/>
</dbReference>
<gene>
    <name evidence="6" type="ORF">HannXRQ_Chr13g0415081</name>
    <name evidence="5" type="ORF">HanXRQr2_Chr13g0604431</name>
</gene>
<dbReference type="AlphaFoldDB" id="A0A251SUS2"/>
<evidence type="ECO:0000256" key="3">
    <source>
        <dbReference type="SAM" id="SignalP"/>
    </source>
</evidence>
<dbReference type="InterPro" id="IPR039391">
    <property type="entry name" value="Phytocyanin-like"/>
</dbReference>
<evidence type="ECO:0000313" key="5">
    <source>
        <dbReference type="EMBL" id="KAF5774770.1"/>
    </source>
</evidence>
<dbReference type="STRING" id="4232.A0A251SUS2"/>
<accession>A0A251SUS2</accession>
<name>A0A251SUS2_HELAN</name>
<keyword evidence="1" id="KW-1015">Disulfide bond</keyword>
<dbReference type="FunFam" id="2.60.40.420:FF:000034">
    <property type="entry name" value="Cupredoxin superfamily protein"/>
    <property type="match status" value="1"/>
</dbReference>